<gene>
    <name evidence="1" type="ORF">M595_6362</name>
</gene>
<evidence type="ECO:0000313" key="2">
    <source>
        <dbReference type="Proteomes" id="UP000017127"/>
    </source>
</evidence>
<dbReference type="AlphaFoldDB" id="U7Q798"/>
<evidence type="ECO:0000313" key="1">
    <source>
        <dbReference type="EMBL" id="ERT03698.1"/>
    </source>
</evidence>
<proteinExistence type="predicted"/>
<accession>U7Q798</accession>
<dbReference type="EMBL" id="AUZM01000265">
    <property type="protein sequence ID" value="ERT03698.1"/>
    <property type="molecule type" value="Genomic_DNA"/>
</dbReference>
<organism evidence="1 2">
    <name type="scientific">Lyngbya aestuarii BL J</name>
    <dbReference type="NCBI Taxonomy" id="1348334"/>
    <lineage>
        <taxon>Bacteria</taxon>
        <taxon>Bacillati</taxon>
        <taxon>Cyanobacteriota</taxon>
        <taxon>Cyanophyceae</taxon>
        <taxon>Oscillatoriophycideae</taxon>
        <taxon>Oscillatoriales</taxon>
        <taxon>Microcoleaceae</taxon>
        <taxon>Lyngbya</taxon>
    </lineage>
</organism>
<feature type="non-terminal residue" evidence="1">
    <location>
        <position position="43"/>
    </location>
</feature>
<dbReference type="Proteomes" id="UP000017127">
    <property type="component" value="Unassembled WGS sequence"/>
</dbReference>
<reference evidence="1 2" key="1">
    <citation type="journal article" date="2013" name="Front. Microbiol.">
        <title>Comparative genomic analyses of the cyanobacterium, Lyngbya aestuarii BL J, a powerful hydrogen producer.</title>
        <authorList>
            <person name="Kothari A."/>
            <person name="Vaughn M."/>
            <person name="Garcia-Pichel F."/>
        </authorList>
    </citation>
    <scope>NUCLEOTIDE SEQUENCE [LARGE SCALE GENOMIC DNA]</scope>
    <source>
        <strain evidence="1 2">BL J</strain>
    </source>
</reference>
<comment type="caution">
    <text evidence="1">The sequence shown here is derived from an EMBL/GenBank/DDBJ whole genome shotgun (WGS) entry which is preliminary data.</text>
</comment>
<keyword evidence="2" id="KW-1185">Reference proteome</keyword>
<protein>
    <submittedName>
        <fullName evidence="1">Uncharacterized protein</fullName>
    </submittedName>
</protein>
<sequence length="43" mass="4955">MVYAEHLSQPSIFDLARSGDFQAINYLINSYLRPQGISRSEEH</sequence>
<name>U7Q798_9CYAN</name>